<dbReference type="EMBL" id="UINC01138960">
    <property type="protein sequence ID" value="SVD25223.1"/>
    <property type="molecule type" value="Genomic_DNA"/>
</dbReference>
<organism evidence="1">
    <name type="scientific">marine metagenome</name>
    <dbReference type="NCBI Taxonomy" id="408172"/>
    <lineage>
        <taxon>unclassified sequences</taxon>
        <taxon>metagenomes</taxon>
        <taxon>ecological metagenomes</taxon>
    </lineage>
</organism>
<reference evidence="1" key="1">
    <citation type="submission" date="2018-05" db="EMBL/GenBank/DDBJ databases">
        <authorList>
            <person name="Lanie J.A."/>
            <person name="Ng W.-L."/>
            <person name="Kazmierczak K.M."/>
            <person name="Andrzejewski T.M."/>
            <person name="Davidsen T.M."/>
            <person name="Wayne K.J."/>
            <person name="Tettelin H."/>
            <person name="Glass J.I."/>
            <person name="Rusch D."/>
            <person name="Podicherti R."/>
            <person name="Tsui H.-C.T."/>
            <person name="Winkler M.E."/>
        </authorList>
    </citation>
    <scope>NUCLEOTIDE SEQUENCE</scope>
</reference>
<dbReference type="Pfam" id="PF06853">
    <property type="entry name" value="DUF1249"/>
    <property type="match status" value="1"/>
</dbReference>
<dbReference type="InterPro" id="IPR009659">
    <property type="entry name" value="DUF1249"/>
</dbReference>
<sequence>MKINSPLFEVKKGSEVKLESLINELYAVYEQNFITIDQLLLEPLSSQKKFKFSQESIKHLVLSSNHHVPDIHVEMYFLSQYTVDVEMHYKDNKHENIRYIYNVKFRLFLDAQILEVKKTGLNNSSCRKMQETDKEVLKQPDRSYSVPDKLTKNLLVHEWLTKLLLLEYALNKIQ</sequence>
<proteinExistence type="predicted"/>
<protein>
    <submittedName>
        <fullName evidence="1">Uncharacterized protein</fullName>
    </submittedName>
</protein>
<gene>
    <name evidence="1" type="ORF">METZ01_LOCUS378077</name>
</gene>
<name>A0A382TTA4_9ZZZZ</name>
<accession>A0A382TTA4</accession>
<dbReference type="AlphaFoldDB" id="A0A382TTA4"/>
<evidence type="ECO:0000313" key="1">
    <source>
        <dbReference type="EMBL" id="SVD25223.1"/>
    </source>
</evidence>